<dbReference type="Pfam" id="PF01557">
    <property type="entry name" value="FAA_hydrolase"/>
    <property type="match status" value="1"/>
</dbReference>
<dbReference type="PANTHER" id="PTHR42796">
    <property type="entry name" value="FUMARYLACETOACETATE HYDROLASE DOMAIN-CONTAINING PROTEIN 2A-RELATED"/>
    <property type="match status" value="1"/>
</dbReference>
<dbReference type="AlphaFoldDB" id="A0A9X7P084"/>
<evidence type="ECO:0000256" key="1">
    <source>
        <dbReference type="ARBA" id="ARBA00010211"/>
    </source>
</evidence>
<dbReference type="Gene3D" id="3.90.850.10">
    <property type="entry name" value="Fumarylacetoacetase-like, C-terminal domain"/>
    <property type="match status" value="1"/>
</dbReference>
<dbReference type="InterPro" id="IPR036663">
    <property type="entry name" value="Fumarylacetoacetase_C_sf"/>
</dbReference>
<accession>A0A9X7P084</accession>
<dbReference type="PANTHER" id="PTHR42796:SF4">
    <property type="entry name" value="FUMARYLACETOACETATE HYDROLASE DOMAIN-CONTAINING PROTEIN 2A"/>
    <property type="match status" value="1"/>
</dbReference>
<evidence type="ECO:0000313" key="5">
    <source>
        <dbReference type="Proteomes" id="UP000237911"/>
    </source>
</evidence>
<protein>
    <submittedName>
        <fullName evidence="4">Fumarylacetoacetase</fullName>
    </submittedName>
</protein>
<reference evidence="4 5" key="1">
    <citation type="submission" date="2018-02" db="EMBL/GenBank/DDBJ databases">
        <title>Draft genome sequence of Mycobacterium virginiense isolated from mud of a swine farm in Japan.</title>
        <authorList>
            <person name="Ohya K."/>
        </authorList>
    </citation>
    <scope>NUCLEOTIDE SEQUENCE [LARGE SCALE GENOMIC DNA]</scope>
    <source>
        <strain evidence="4 5">GF75</strain>
    </source>
</reference>
<evidence type="ECO:0000259" key="3">
    <source>
        <dbReference type="Pfam" id="PF01557"/>
    </source>
</evidence>
<sequence>MTVSVLRTAEGWWVRTPAGAARIDTRATTTGALLADRAAIEAAASSHDVVPVEGLALLSPVTAPCRVIAQMTNFVSHIKDAGMNPASVPLTFFRKSSASITGPFDDVVKPSHVRLLDYEVEIGLVIARDIPVGATISEADLPQLIAGLVVTNDVSARDVQLPQTQFYEAKSYPGFTPVGPALVLLGAADWARFGQLRLRLAVNGEIRQDSTVDGDMLYRPLQALQSLTRFQNLAPGDLILTGTPAGTALSAPPKPIEILGSLLPPALKWKAFFKRQAGNPRYLRDGDIVEAGVATDDGAIDLGTQRNTVRYAAAAAGR</sequence>
<dbReference type="SUPFAM" id="SSF56529">
    <property type="entry name" value="FAH"/>
    <property type="match status" value="1"/>
</dbReference>
<proteinExistence type="inferred from homology"/>
<comment type="similarity">
    <text evidence="1">Belongs to the FAH family.</text>
</comment>
<comment type="caution">
    <text evidence="4">The sequence shown here is derived from an EMBL/GenBank/DDBJ whole genome shotgun (WGS) entry which is preliminary data.</text>
</comment>
<dbReference type="Proteomes" id="UP000237911">
    <property type="component" value="Unassembled WGS sequence"/>
</dbReference>
<gene>
    <name evidence="4" type="ORF">C5U48_02270</name>
</gene>
<dbReference type="EMBL" id="PUEV01000011">
    <property type="protein sequence ID" value="PQM53845.1"/>
    <property type="molecule type" value="Genomic_DNA"/>
</dbReference>
<name>A0A9X7P084_9MYCO</name>
<dbReference type="InterPro" id="IPR011234">
    <property type="entry name" value="Fumarylacetoacetase-like_C"/>
</dbReference>
<evidence type="ECO:0000256" key="2">
    <source>
        <dbReference type="ARBA" id="ARBA00022723"/>
    </source>
</evidence>
<evidence type="ECO:0000313" key="4">
    <source>
        <dbReference type="EMBL" id="PQM53845.1"/>
    </source>
</evidence>
<dbReference type="GO" id="GO:0044281">
    <property type="term" value="P:small molecule metabolic process"/>
    <property type="evidence" value="ECO:0007669"/>
    <property type="project" value="UniProtKB-ARBA"/>
</dbReference>
<dbReference type="GO" id="GO:0003824">
    <property type="term" value="F:catalytic activity"/>
    <property type="evidence" value="ECO:0007669"/>
    <property type="project" value="InterPro"/>
</dbReference>
<dbReference type="GO" id="GO:0046872">
    <property type="term" value="F:metal ion binding"/>
    <property type="evidence" value="ECO:0007669"/>
    <property type="project" value="UniProtKB-KW"/>
</dbReference>
<dbReference type="InterPro" id="IPR051121">
    <property type="entry name" value="FAH"/>
</dbReference>
<keyword evidence="2" id="KW-0479">Metal-binding</keyword>
<feature type="domain" description="Fumarylacetoacetase-like C-terminal" evidence="3">
    <location>
        <begin position="67"/>
        <end position="310"/>
    </location>
</feature>
<organism evidence="4 5">
    <name type="scientific">Mycolicibacter virginiensis</name>
    <dbReference type="NCBI Taxonomy" id="1795032"/>
    <lineage>
        <taxon>Bacteria</taxon>
        <taxon>Bacillati</taxon>
        <taxon>Actinomycetota</taxon>
        <taxon>Actinomycetes</taxon>
        <taxon>Mycobacteriales</taxon>
        <taxon>Mycobacteriaceae</taxon>
        <taxon>Mycolicibacter</taxon>
    </lineage>
</organism>
<dbReference type="RefSeq" id="WP_105294509.1">
    <property type="nucleotide sequence ID" value="NZ_PUEV01000011.1"/>
</dbReference>
<keyword evidence="5" id="KW-1185">Reference proteome</keyword>